<dbReference type="InterPro" id="IPR003594">
    <property type="entry name" value="HATPase_dom"/>
</dbReference>
<feature type="transmembrane region" description="Helical" evidence="9">
    <location>
        <begin position="18"/>
        <end position="39"/>
    </location>
</feature>
<feature type="domain" description="Histidine kinase/HSP90-like ATPase" evidence="10">
    <location>
        <begin position="295"/>
        <end position="388"/>
    </location>
</feature>
<dbReference type="Pfam" id="PF23539">
    <property type="entry name" value="DUF7134"/>
    <property type="match status" value="1"/>
</dbReference>
<keyword evidence="9" id="KW-0812">Transmembrane</keyword>
<dbReference type="GO" id="GO:0016020">
    <property type="term" value="C:membrane"/>
    <property type="evidence" value="ECO:0007669"/>
    <property type="project" value="InterPro"/>
</dbReference>
<accession>A0A495W4T4</accession>
<name>A0A495W4T4_9PSEU</name>
<feature type="transmembrane region" description="Helical" evidence="9">
    <location>
        <begin position="136"/>
        <end position="154"/>
    </location>
</feature>
<proteinExistence type="predicted"/>
<evidence type="ECO:0000313" key="14">
    <source>
        <dbReference type="Proteomes" id="UP000282084"/>
    </source>
</evidence>
<keyword evidence="9" id="KW-1133">Transmembrane helix</keyword>
<dbReference type="SUPFAM" id="SSF55874">
    <property type="entry name" value="ATPase domain of HSP90 chaperone/DNA topoisomerase II/histidine kinase"/>
    <property type="match status" value="1"/>
</dbReference>
<comment type="caution">
    <text evidence="13">The sequence shown here is derived from an EMBL/GenBank/DDBJ whole genome shotgun (WGS) entry which is preliminary data.</text>
</comment>
<feature type="transmembrane region" description="Helical" evidence="9">
    <location>
        <begin position="112"/>
        <end position="130"/>
    </location>
</feature>
<evidence type="ECO:0000259" key="12">
    <source>
        <dbReference type="Pfam" id="PF23539"/>
    </source>
</evidence>
<evidence type="ECO:0000256" key="9">
    <source>
        <dbReference type="SAM" id="Phobius"/>
    </source>
</evidence>
<evidence type="ECO:0000256" key="3">
    <source>
        <dbReference type="ARBA" id="ARBA00022553"/>
    </source>
</evidence>
<keyword evidence="4" id="KW-0808">Transferase</keyword>
<keyword evidence="9" id="KW-0472">Membrane</keyword>
<dbReference type="CDD" id="cd16917">
    <property type="entry name" value="HATPase_UhpB-NarQ-NarX-like"/>
    <property type="match status" value="1"/>
</dbReference>
<dbReference type="PANTHER" id="PTHR24421:SF10">
    <property type="entry name" value="NITRATE_NITRITE SENSOR PROTEIN NARQ"/>
    <property type="match status" value="1"/>
</dbReference>
<evidence type="ECO:0000256" key="4">
    <source>
        <dbReference type="ARBA" id="ARBA00022679"/>
    </source>
</evidence>
<feature type="domain" description="Signal transduction histidine kinase subgroup 3 dimerisation and phosphoacceptor" evidence="11">
    <location>
        <begin position="180"/>
        <end position="248"/>
    </location>
</feature>
<dbReference type="GO" id="GO:0005524">
    <property type="term" value="F:ATP binding"/>
    <property type="evidence" value="ECO:0007669"/>
    <property type="project" value="UniProtKB-KW"/>
</dbReference>
<evidence type="ECO:0000259" key="10">
    <source>
        <dbReference type="Pfam" id="PF02518"/>
    </source>
</evidence>
<evidence type="ECO:0000256" key="5">
    <source>
        <dbReference type="ARBA" id="ARBA00022741"/>
    </source>
</evidence>
<evidence type="ECO:0000256" key="2">
    <source>
        <dbReference type="ARBA" id="ARBA00012438"/>
    </source>
</evidence>
<dbReference type="GO" id="GO:0046983">
    <property type="term" value="F:protein dimerization activity"/>
    <property type="evidence" value="ECO:0007669"/>
    <property type="project" value="InterPro"/>
</dbReference>
<protein>
    <recommendedName>
        <fullName evidence="2">histidine kinase</fullName>
        <ecNumber evidence="2">2.7.13.3</ecNumber>
    </recommendedName>
</protein>
<evidence type="ECO:0000256" key="8">
    <source>
        <dbReference type="ARBA" id="ARBA00023012"/>
    </source>
</evidence>
<reference evidence="13 14" key="1">
    <citation type="submission" date="2018-10" db="EMBL/GenBank/DDBJ databases">
        <title>Sequencing the genomes of 1000 actinobacteria strains.</title>
        <authorList>
            <person name="Klenk H.-P."/>
        </authorList>
    </citation>
    <scope>NUCLEOTIDE SEQUENCE [LARGE SCALE GENOMIC DNA]</scope>
    <source>
        <strain evidence="13 14">DSM 43800</strain>
    </source>
</reference>
<organism evidence="13 14">
    <name type="scientific">Saccharothrix australiensis</name>
    <dbReference type="NCBI Taxonomy" id="2072"/>
    <lineage>
        <taxon>Bacteria</taxon>
        <taxon>Bacillati</taxon>
        <taxon>Actinomycetota</taxon>
        <taxon>Actinomycetes</taxon>
        <taxon>Pseudonocardiales</taxon>
        <taxon>Pseudonocardiaceae</taxon>
        <taxon>Saccharothrix</taxon>
    </lineage>
</organism>
<dbReference type="Proteomes" id="UP000282084">
    <property type="component" value="Unassembled WGS sequence"/>
</dbReference>
<dbReference type="Pfam" id="PF07730">
    <property type="entry name" value="HisKA_3"/>
    <property type="match status" value="1"/>
</dbReference>
<comment type="catalytic activity">
    <reaction evidence="1">
        <text>ATP + protein L-histidine = ADP + protein N-phospho-L-histidine.</text>
        <dbReference type="EC" id="2.7.13.3"/>
    </reaction>
</comment>
<dbReference type="Gene3D" id="3.30.565.10">
    <property type="entry name" value="Histidine kinase-like ATPase, C-terminal domain"/>
    <property type="match status" value="1"/>
</dbReference>
<dbReference type="PANTHER" id="PTHR24421">
    <property type="entry name" value="NITRATE/NITRITE SENSOR PROTEIN NARX-RELATED"/>
    <property type="match status" value="1"/>
</dbReference>
<dbReference type="EMBL" id="RBXO01000001">
    <property type="protein sequence ID" value="RKT55785.1"/>
    <property type="molecule type" value="Genomic_DNA"/>
</dbReference>
<evidence type="ECO:0000313" key="13">
    <source>
        <dbReference type="EMBL" id="RKT55785.1"/>
    </source>
</evidence>
<dbReference type="InterPro" id="IPR050482">
    <property type="entry name" value="Sensor_HK_TwoCompSys"/>
</dbReference>
<keyword evidence="5" id="KW-0547">Nucleotide-binding</keyword>
<dbReference type="Gene3D" id="1.20.5.1930">
    <property type="match status" value="1"/>
</dbReference>
<keyword evidence="14" id="KW-1185">Reference proteome</keyword>
<dbReference type="InterPro" id="IPR036890">
    <property type="entry name" value="HATPase_C_sf"/>
</dbReference>
<dbReference type="EC" id="2.7.13.3" evidence="2"/>
<dbReference type="OrthoDB" id="227596at2"/>
<gene>
    <name evidence="13" type="ORF">C8E97_4472</name>
</gene>
<keyword evidence="3" id="KW-0597">Phosphoprotein</keyword>
<feature type="domain" description="DUF7134" evidence="12">
    <location>
        <begin position="13"/>
        <end position="162"/>
    </location>
</feature>
<evidence type="ECO:0000256" key="1">
    <source>
        <dbReference type="ARBA" id="ARBA00000085"/>
    </source>
</evidence>
<dbReference type="InterPro" id="IPR055558">
    <property type="entry name" value="DUF7134"/>
</dbReference>
<dbReference type="GO" id="GO:0000155">
    <property type="term" value="F:phosphorelay sensor kinase activity"/>
    <property type="evidence" value="ECO:0007669"/>
    <property type="project" value="InterPro"/>
</dbReference>
<dbReference type="AlphaFoldDB" id="A0A495W4T4"/>
<dbReference type="InterPro" id="IPR011712">
    <property type="entry name" value="Sig_transdc_His_kin_sub3_dim/P"/>
</dbReference>
<keyword evidence="8" id="KW-0902">Two-component regulatory system</keyword>
<evidence type="ECO:0000256" key="6">
    <source>
        <dbReference type="ARBA" id="ARBA00022777"/>
    </source>
</evidence>
<dbReference type="RefSeq" id="WP_121007443.1">
    <property type="nucleotide sequence ID" value="NZ_RBXO01000001.1"/>
</dbReference>
<keyword evidence="7" id="KW-0067">ATP-binding</keyword>
<evidence type="ECO:0000256" key="7">
    <source>
        <dbReference type="ARBA" id="ARBA00022840"/>
    </source>
</evidence>
<sequence length="398" mass="41493">MHESDEVSPFARLGRKHLIALDGLLALEYAVVLVATVLARQGGWPECLLAAGIALPLSVRRVRPRAVFGTVTALSVLAVSLDLVGEPFFAAAFALYTVALTSPGRVRVTTRAILVAGVVGAVVLPLLGLYPAPEPGSASLFPVGAIALGLAWTLGQVVRERRTHAAAAARRVAEQAVTGERLRIARELHDVVTHGVGLIAVRAGVAHHALRSRPDADPEVRAALADIETAGRTALAEMRRMLGVLRPDREHAEDGRLRPQPGLADLADLAGMAEKAGVAVELDVRDTPPLTPGLELTAYRIVQEALTNVVKHAAPTRCEVTVRAGAGDLRIDVVDGGTGRGGGAARRGSEGGKGLIGIQERVLMYQGGFTAGPRRGGGFAVSVRLPLTSAVTTSGRNG</sequence>
<feature type="transmembrane region" description="Helical" evidence="9">
    <location>
        <begin position="67"/>
        <end position="100"/>
    </location>
</feature>
<keyword evidence="6 13" id="KW-0418">Kinase</keyword>
<dbReference type="Pfam" id="PF02518">
    <property type="entry name" value="HATPase_c"/>
    <property type="match status" value="1"/>
</dbReference>
<evidence type="ECO:0000259" key="11">
    <source>
        <dbReference type="Pfam" id="PF07730"/>
    </source>
</evidence>